<gene>
    <name evidence="2" type="ORF">PRUPE_3G026000</name>
</gene>
<feature type="signal peptide" evidence="1">
    <location>
        <begin position="1"/>
        <end position="34"/>
    </location>
</feature>
<accession>A0A251PU78</accession>
<evidence type="ECO:0008006" key="4">
    <source>
        <dbReference type="Google" id="ProtNLM"/>
    </source>
</evidence>
<dbReference type="EMBL" id="CM007653">
    <property type="protein sequence ID" value="ONI15103.1"/>
    <property type="molecule type" value="Genomic_DNA"/>
</dbReference>
<protein>
    <recommendedName>
        <fullName evidence="4">Secreted protein</fullName>
    </recommendedName>
</protein>
<name>A0A251PU78_PRUPE</name>
<proteinExistence type="predicted"/>
<organism evidence="2 3">
    <name type="scientific">Prunus persica</name>
    <name type="common">Peach</name>
    <name type="synonym">Amygdalus persica</name>
    <dbReference type="NCBI Taxonomy" id="3760"/>
    <lineage>
        <taxon>Eukaryota</taxon>
        <taxon>Viridiplantae</taxon>
        <taxon>Streptophyta</taxon>
        <taxon>Embryophyta</taxon>
        <taxon>Tracheophyta</taxon>
        <taxon>Spermatophyta</taxon>
        <taxon>Magnoliopsida</taxon>
        <taxon>eudicotyledons</taxon>
        <taxon>Gunneridae</taxon>
        <taxon>Pentapetalae</taxon>
        <taxon>rosids</taxon>
        <taxon>fabids</taxon>
        <taxon>Rosales</taxon>
        <taxon>Rosaceae</taxon>
        <taxon>Amygdaloideae</taxon>
        <taxon>Amygdaleae</taxon>
        <taxon>Prunus</taxon>
    </lineage>
</organism>
<evidence type="ECO:0000256" key="1">
    <source>
        <dbReference type="SAM" id="SignalP"/>
    </source>
</evidence>
<evidence type="ECO:0000313" key="2">
    <source>
        <dbReference type="EMBL" id="ONI15103.1"/>
    </source>
</evidence>
<sequence length="92" mass="10691">MVRCVLRPRSIPGWVLVLFSVLGLMTTLAPNSRAQHTQTIYNRLFGILCTNFWYSPKQTLDECAYISSIYQNLRLFFILHVYSCICRDNAIN</sequence>
<dbReference type="AlphaFoldDB" id="A0A251PU78"/>
<reference evidence="2 3" key="1">
    <citation type="journal article" date="2013" name="Nat. Genet.">
        <title>The high-quality draft genome of peach (Prunus persica) identifies unique patterns of genetic diversity, domestication and genome evolution.</title>
        <authorList>
            <consortium name="International Peach Genome Initiative"/>
            <person name="Verde I."/>
            <person name="Abbott A.G."/>
            <person name="Scalabrin S."/>
            <person name="Jung S."/>
            <person name="Shu S."/>
            <person name="Marroni F."/>
            <person name="Zhebentyayeva T."/>
            <person name="Dettori M.T."/>
            <person name="Grimwood J."/>
            <person name="Cattonaro F."/>
            <person name="Zuccolo A."/>
            <person name="Rossini L."/>
            <person name="Jenkins J."/>
            <person name="Vendramin E."/>
            <person name="Meisel L.A."/>
            <person name="Decroocq V."/>
            <person name="Sosinski B."/>
            <person name="Prochnik S."/>
            <person name="Mitros T."/>
            <person name="Policriti A."/>
            <person name="Cipriani G."/>
            <person name="Dondini L."/>
            <person name="Ficklin S."/>
            <person name="Goodstein D.M."/>
            <person name="Xuan P."/>
            <person name="Del Fabbro C."/>
            <person name="Aramini V."/>
            <person name="Copetti D."/>
            <person name="Gonzalez S."/>
            <person name="Horner D.S."/>
            <person name="Falchi R."/>
            <person name="Lucas S."/>
            <person name="Mica E."/>
            <person name="Maldonado J."/>
            <person name="Lazzari B."/>
            <person name="Bielenberg D."/>
            <person name="Pirona R."/>
            <person name="Miculan M."/>
            <person name="Barakat A."/>
            <person name="Testolin R."/>
            <person name="Stella A."/>
            <person name="Tartarini S."/>
            <person name="Tonutti P."/>
            <person name="Arus P."/>
            <person name="Orellana A."/>
            <person name="Wells C."/>
            <person name="Main D."/>
            <person name="Vizzotto G."/>
            <person name="Silva H."/>
            <person name="Salamini F."/>
            <person name="Schmutz J."/>
            <person name="Morgante M."/>
            <person name="Rokhsar D.S."/>
        </authorList>
    </citation>
    <scope>NUCLEOTIDE SEQUENCE [LARGE SCALE GENOMIC DNA]</scope>
    <source>
        <strain evidence="3">cv. Nemared</strain>
    </source>
</reference>
<feature type="chain" id="PRO_5012580699" description="Secreted protein" evidence="1">
    <location>
        <begin position="35"/>
        <end position="92"/>
    </location>
</feature>
<keyword evidence="3" id="KW-1185">Reference proteome</keyword>
<dbReference type="Proteomes" id="UP000006882">
    <property type="component" value="Chromosome G3"/>
</dbReference>
<evidence type="ECO:0000313" key="3">
    <source>
        <dbReference type="Proteomes" id="UP000006882"/>
    </source>
</evidence>
<dbReference type="Gramene" id="ONI15103">
    <property type="protein sequence ID" value="ONI15103"/>
    <property type="gene ID" value="PRUPE_3G026000"/>
</dbReference>
<keyword evidence="1" id="KW-0732">Signal</keyword>